<feature type="transmembrane region" description="Helical" evidence="13">
    <location>
        <begin position="114"/>
        <end position="134"/>
    </location>
</feature>
<protein>
    <recommendedName>
        <fullName evidence="12">CAAX prenyl protease 2</fullName>
        <ecNumber evidence="11">3.4.26.1</ecNumber>
    </recommendedName>
    <alternativeName>
        <fullName evidence="9">Farnesylated proteins-converting enzyme 2</fullName>
    </alternativeName>
</protein>
<evidence type="ECO:0000256" key="1">
    <source>
        <dbReference type="ARBA" id="ARBA00004477"/>
    </source>
</evidence>
<feature type="non-terminal residue" evidence="16">
    <location>
        <position position="1"/>
    </location>
</feature>
<evidence type="ECO:0000256" key="9">
    <source>
        <dbReference type="ARBA" id="ARBA00032607"/>
    </source>
</evidence>
<dbReference type="Proteomes" id="UP000694865">
    <property type="component" value="Unplaced"/>
</dbReference>
<dbReference type="RefSeq" id="XP_006816304.1">
    <property type="nucleotide sequence ID" value="XM_006816241.1"/>
</dbReference>
<keyword evidence="7 13" id="KW-1133">Transmembrane helix</keyword>
<evidence type="ECO:0000256" key="10">
    <source>
        <dbReference type="ARBA" id="ARBA00047280"/>
    </source>
</evidence>
<keyword evidence="15" id="KW-1185">Reference proteome</keyword>
<evidence type="ECO:0000256" key="6">
    <source>
        <dbReference type="ARBA" id="ARBA00022824"/>
    </source>
</evidence>
<name>A0ABM0M8G3_SACKO</name>
<evidence type="ECO:0000256" key="3">
    <source>
        <dbReference type="ARBA" id="ARBA00022670"/>
    </source>
</evidence>
<accession>A0ABM0M8G3</accession>
<dbReference type="PANTHER" id="PTHR13046:SF0">
    <property type="entry name" value="CAAX PRENYL PROTEASE 2"/>
    <property type="match status" value="1"/>
</dbReference>
<feature type="transmembrane region" description="Helical" evidence="13">
    <location>
        <begin position="16"/>
        <end position="36"/>
    </location>
</feature>
<comment type="subcellular location">
    <subcellularLocation>
        <location evidence="1">Endoplasmic reticulum membrane</location>
        <topology evidence="1">Multi-pass membrane protein</topology>
    </subcellularLocation>
</comment>
<comment type="catalytic activity">
    <reaction evidence="10">
        <text>Hydrolyzes the peptide bond -P2-(S-farnesyl or geranylgeranyl)C-P1'-P2'-P3'-COOH where P1' and P2' are amino acids with aliphatic sidechains and P3' is any C-terminal residue.</text>
        <dbReference type="EC" id="3.4.26.1"/>
    </reaction>
</comment>
<dbReference type="InterPro" id="IPR039731">
    <property type="entry name" value="Rce1"/>
</dbReference>
<keyword evidence="6" id="KW-0256">Endoplasmic reticulum</keyword>
<evidence type="ECO:0000256" key="13">
    <source>
        <dbReference type="SAM" id="Phobius"/>
    </source>
</evidence>
<organism evidence="15 16">
    <name type="scientific">Saccoglossus kowalevskii</name>
    <name type="common">Acorn worm</name>
    <dbReference type="NCBI Taxonomy" id="10224"/>
    <lineage>
        <taxon>Eukaryota</taxon>
        <taxon>Metazoa</taxon>
        <taxon>Hemichordata</taxon>
        <taxon>Enteropneusta</taxon>
        <taxon>Harrimaniidae</taxon>
        <taxon>Saccoglossus</taxon>
    </lineage>
</organism>
<keyword evidence="4 13" id="KW-0812">Transmembrane</keyword>
<keyword evidence="5" id="KW-0378">Hydrolase</keyword>
<comment type="similarity">
    <text evidence="2">Belongs to the peptidase U48 family.</text>
</comment>
<feature type="transmembrane region" description="Helical" evidence="13">
    <location>
        <begin position="56"/>
        <end position="78"/>
    </location>
</feature>
<evidence type="ECO:0000313" key="16">
    <source>
        <dbReference type="RefSeq" id="XP_006816304.1"/>
    </source>
</evidence>
<sequence>APFTEEFVFRACMLPLLVPCLGFTKVIFVCPLFFGVAHVHHVIERLRFHQESAKEVWIQTVFQFTYTTIFGAFSAFLFLRTGHLTAPVICHSFCNVMGFPAFSMITSYSQPKSVIICLAFILGLICFMFLLFPLTEPSLFCNDVYIEFF</sequence>
<feature type="transmembrane region" description="Helical" evidence="13">
    <location>
        <begin position="84"/>
        <end position="102"/>
    </location>
</feature>
<dbReference type="GeneID" id="102808340"/>
<evidence type="ECO:0000256" key="11">
    <source>
        <dbReference type="ARBA" id="ARBA00049729"/>
    </source>
</evidence>
<evidence type="ECO:0000256" key="7">
    <source>
        <dbReference type="ARBA" id="ARBA00022989"/>
    </source>
</evidence>
<evidence type="ECO:0000256" key="4">
    <source>
        <dbReference type="ARBA" id="ARBA00022692"/>
    </source>
</evidence>
<dbReference type="InterPro" id="IPR003675">
    <property type="entry name" value="Rce1/LyrA-like_dom"/>
</dbReference>
<keyword evidence="3" id="KW-0645">Protease</keyword>
<keyword evidence="8 13" id="KW-0472">Membrane</keyword>
<evidence type="ECO:0000256" key="2">
    <source>
        <dbReference type="ARBA" id="ARBA00006897"/>
    </source>
</evidence>
<dbReference type="EC" id="3.4.26.1" evidence="11"/>
<evidence type="ECO:0000256" key="8">
    <source>
        <dbReference type="ARBA" id="ARBA00023136"/>
    </source>
</evidence>
<proteinExistence type="inferred from homology"/>
<evidence type="ECO:0000313" key="15">
    <source>
        <dbReference type="Proteomes" id="UP000694865"/>
    </source>
</evidence>
<evidence type="ECO:0000259" key="14">
    <source>
        <dbReference type="Pfam" id="PF02517"/>
    </source>
</evidence>
<feature type="domain" description="CAAX prenyl protease 2/Lysostaphin resistance protein A-like" evidence="14">
    <location>
        <begin position="1"/>
        <end position="97"/>
    </location>
</feature>
<dbReference type="PANTHER" id="PTHR13046">
    <property type="entry name" value="PROTEASE U48 CAAX PRENYL PROTEASE RCE1"/>
    <property type="match status" value="1"/>
</dbReference>
<evidence type="ECO:0000256" key="5">
    <source>
        <dbReference type="ARBA" id="ARBA00022801"/>
    </source>
</evidence>
<reference evidence="16" key="1">
    <citation type="submission" date="2025-08" db="UniProtKB">
        <authorList>
            <consortium name="RefSeq"/>
        </authorList>
    </citation>
    <scope>IDENTIFICATION</scope>
    <source>
        <tissue evidence="16">Testes</tissue>
    </source>
</reference>
<evidence type="ECO:0000256" key="12">
    <source>
        <dbReference type="ARBA" id="ARBA00049763"/>
    </source>
</evidence>
<gene>
    <name evidence="16" type="primary">LOC102808340</name>
</gene>
<dbReference type="Pfam" id="PF02517">
    <property type="entry name" value="Rce1-like"/>
    <property type="match status" value="1"/>
</dbReference>